<accession>A0ABS0EYL5</accession>
<organism evidence="2 3">
    <name type="scientific">Herminiimonas contaminans</name>
    <dbReference type="NCBI Taxonomy" id="1111140"/>
    <lineage>
        <taxon>Bacteria</taxon>
        <taxon>Pseudomonadati</taxon>
        <taxon>Pseudomonadota</taxon>
        <taxon>Betaproteobacteria</taxon>
        <taxon>Burkholderiales</taxon>
        <taxon>Oxalobacteraceae</taxon>
        <taxon>Herminiimonas</taxon>
    </lineage>
</organism>
<dbReference type="InterPro" id="IPR029058">
    <property type="entry name" value="AB_hydrolase_fold"/>
</dbReference>
<dbReference type="InterPro" id="IPR000073">
    <property type="entry name" value="AB_hydrolase_1"/>
</dbReference>
<reference evidence="2 3" key="1">
    <citation type="submission" date="2020-11" db="EMBL/GenBank/DDBJ databases">
        <title>WGS of Herminiimonas contaminans strain Marseille-Q4544 isolated from planarians Schmidtea mediterranea.</title>
        <authorList>
            <person name="Kangale L."/>
        </authorList>
    </citation>
    <scope>NUCLEOTIDE SEQUENCE [LARGE SCALE GENOMIC DNA]</scope>
    <source>
        <strain evidence="2 3">Marseille-Q4544</strain>
    </source>
</reference>
<dbReference type="EMBL" id="JADOEL010000009">
    <property type="protein sequence ID" value="MBF8178363.1"/>
    <property type="molecule type" value="Genomic_DNA"/>
</dbReference>
<proteinExistence type="predicted"/>
<keyword evidence="3" id="KW-1185">Reference proteome</keyword>
<dbReference type="SUPFAM" id="SSF53474">
    <property type="entry name" value="alpha/beta-Hydrolases"/>
    <property type="match status" value="1"/>
</dbReference>
<dbReference type="PANTHER" id="PTHR42886">
    <property type="entry name" value="RE40534P-RELATED"/>
    <property type="match status" value="1"/>
</dbReference>
<dbReference type="Pfam" id="PF12697">
    <property type="entry name" value="Abhydrolase_6"/>
    <property type="match status" value="1"/>
</dbReference>
<evidence type="ECO:0000313" key="2">
    <source>
        <dbReference type="EMBL" id="MBF8178363.1"/>
    </source>
</evidence>
<evidence type="ECO:0000259" key="1">
    <source>
        <dbReference type="Pfam" id="PF12697"/>
    </source>
</evidence>
<feature type="domain" description="AB hydrolase-1" evidence="1">
    <location>
        <begin position="31"/>
        <end position="240"/>
    </location>
</feature>
<comment type="caution">
    <text evidence="2">The sequence shown here is derived from an EMBL/GenBank/DDBJ whole genome shotgun (WGS) entry which is preliminary data.</text>
</comment>
<dbReference type="Proteomes" id="UP000657372">
    <property type="component" value="Unassembled WGS sequence"/>
</dbReference>
<evidence type="ECO:0000313" key="3">
    <source>
        <dbReference type="Proteomes" id="UP000657372"/>
    </source>
</evidence>
<protein>
    <submittedName>
        <fullName evidence="2">Alpha/beta hydrolase</fullName>
    </submittedName>
</protein>
<gene>
    <name evidence="2" type="ORF">IXC47_11780</name>
</gene>
<dbReference type="PANTHER" id="PTHR42886:SF53">
    <property type="entry name" value="ALPHA_BETA-HYDROLASES SUPERFAMILY PROTEIN"/>
    <property type="match status" value="1"/>
</dbReference>
<name>A0ABS0EYL5_9BURK</name>
<dbReference type="RefSeq" id="WP_195875815.1">
    <property type="nucleotide sequence ID" value="NZ_JADOEL010000009.1"/>
</dbReference>
<dbReference type="Gene3D" id="3.40.50.1820">
    <property type="entry name" value="alpha/beta hydrolase"/>
    <property type="match status" value="1"/>
</dbReference>
<dbReference type="GO" id="GO:0016787">
    <property type="term" value="F:hydrolase activity"/>
    <property type="evidence" value="ECO:0007669"/>
    <property type="project" value="UniProtKB-KW"/>
</dbReference>
<keyword evidence="2" id="KW-0378">Hydrolase</keyword>
<sequence length="258" mass="27554">MASQAFDFDGPKGYRLSGRIEGPEAPRAWAIFAHCFTCGKDSLAATRTTRALAARGVGVLRFDFAGLGGSQGKFGDSTFAADVADLVAAGQAMAKVGKEPSLLIGHSLGGAASLMAAGMMPNIRAVVTIGAPYDLKNVLHQFDPAALEEIEANGQAEVHLAGRPFFVHKDLIDALRENDLRSHITALKRPVLVMHAPGDDTVYVENAAHIFAAAKHPKSFISLDDADHLLTQRRDADYVADLIAAWSSRYLPMLSTEN</sequence>